<dbReference type="Gene3D" id="3.90.550.10">
    <property type="entry name" value="Spore Coat Polysaccharide Biosynthesis Protein SpsA, Chain A"/>
    <property type="match status" value="1"/>
</dbReference>
<dbReference type="InterPro" id="IPR018294">
    <property type="entry name" value="ISPD_synthase_CS"/>
</dbReference>
<evidence type="ECO:0000256" key="2">
    <source>
        <dbReference type="ARBA" id="ARBA00004787"/>
    </source>
</evidence>
<comment type="function">
    <text evidence="7">Catalyzes the formation of 4-diphosphocytidyl-2-C-methyl-D-erythritol from CTP and 2-C-methyl-D-erythritol 4-phosphate (MEP).</text>
</comment>
<reference evidence="8 9" key="1">
    <citation type="submission" date="2023-10" db="EMBL/GenBank/DDBJ databases">
        <title>Screening of Alkalihalobacillus lindianensis BZ-TG-R113 and Its Alleviation of Salt Stress on Rapeseed Growth.</title>
        <authorList>
            <person name="Zhao B."/>
            <person name="Guo T."/>
        </authorList>
    </citation>
    <scope>NUCLEOTIDE SEQUENCE [LARGE SCALE GENOMIC DNA]</scope>
    <source>
        <strain evidence="8 9">BZ-TG-R113</strain>
    </source>
</reference>
<keyword evidence="5 7" id="KW-0548">Nucleotidyltransferase</keyword>
<evidence type="ECO:0000313" key="8">
    <source>
        <dbReference type="EMBL" id="MDV2686719.1"/>
    </source>
</evidence>
<feature type="site" description="Positions MEP for the nucleophilic attack" evidence="7">
    <location>
        <position position="152"/>
    </location>
</feature>
<keyword evidence="4 7" id="KW-0808">Transferase</keyword>
<dbReference type="EMBL" id="JAWJBA010000012">
    <property type="protein sequence ID" value="MDV2686719.1"/>
    <property type="molecule type" value="Genomic_DNA"/>
</dbReference>
<evidence type="ECO:0000256" key="4">
    <source>
        <dbReference type="ARBA" id="ARBA00022679"/>
    </source>
</evidence>
<dbReference type="RefSeq" id="WP_317123838.1">
    <property type="nucleotide sequence ID" value="NZ_JAWJBA010000012.1"/>
</dbReference>
<feature type="site" description="Positions MEP for the nucleophilic attack" evidence="7">
    <location>
        <position position="208"/>
    </location>
</feature>
<proteinExistence type="inferred from homology"/>
<accession>A0ABU3XFP1</accession>
<dbReference type="HAMAP" id="MF_00108">
    <property type="entry name" value="IspD"/>
    <property type="match status" value="1"/>
</dbReference>
<dbReference type="CDD" id="cd02516">
    <property type="entry name" value="CDP-ME_synthetase"/>
    <property type="match status" value="1"/>
</dbReference>
<evidence type="ECO:0000313" key="9">
    <source>
        <dbReference type="Proteomes" id="UP001287282"/>
    </source>
</evidence>
<comment type="caution">
    <text evidence="8">The sequence shown here is derived from an EMBL/GenBank/DDBJ whole genome shotgun (WGS) entry which is preliminary data.</text>
</comment>
<dbReference type="Proteomes" id="UP001287282">
    <property type="component" value="Unassembled WGS sequence"/>
</dbReference>
<dbReference type="EC" id="2.7.7.60" evidence="7"/>
<comment type="pathway">
    <text evidence="2 7">Isoprenoid biosynthesis; isopentenyl diphosphate biosynthesis via DXP pathway; isopentenyl diphosphate from 1-deoxy-D-xylulose 5-phosphate: step 2/6.</text>
</comment>
<protein>
    <recommendedName>
        <fullName evidence="7">2-C-methyl-D-erythritol 4-phosphate cytidylyltransferase</fullName>
        <ecNumber evidence="7">2.7.7.60</ecNumber>
    </recommendedName>
    <alternativeName>
        <fullName evidence="7">4-diphosphocytidyl-2C-methyl-D-erythritol synthase</fullName>
    </alternativeName>
    <alternativeName>
        <fullName evidence="7">MEP cytidylyltransferase</fullName>
        <shortName evidence="7">MCT</shortName>
    </alternativeName>
</protein>
<dbReference type="InterPro" id="IPR050088">
    <property type="entry name" value="IspD/TarI_cytidylyltransf_bact"/>
</dbReference>
<sequence length="228" mass="25448">MNYSVVIPAAGQGKRMQAGKNKQFIHLRNEPIIVHTLKAFVSDPWCDRIILVVNKEERKEMGELCSFLSDKKQIMIVNGGLERQQSVKCGIDAIDGEGIVLVHDGARPFINQEIIHLLVNDAAKSGAATVAVPVKDTVKRVKDYKVLETMKREELWSIQTPQAFDVELLKEAHEKAEAENKLGTDDASLIEWLGKTVSIVQGDYTNIKLTTPEDLLFAEAILTQKEKV</sequence>
<dbReference type="PROSITE" id="PS01295">
    <property type="entry name" value="ISPD"/>
    <property type="match status" value="1"/>
</dbReference>
<dbReference type="SUPFAM" id="SSF53448">
    <property type="entry name" value="Nucleotide-diphospho-sugar transferases"/>
    <property type="match status" value="1"/>
</dbReference>
<dbReference type="PANTHER" id="PTHR32125">
    <property type="entry name" value="2-C-METHYL-D-ERYTHRITOL 4-PHOSPHATE CYTIDYLYLTRANSFERASE, CHLOROPLASTIC"/>
    <property type="match status" value="1"/>
</dbReference>
<evidence type="ECO:0000256" key="7">
    <source>
        <dbReference type="HAMAP-Rule" id="MF_00108"/>
    </source>
</evidence>
<feature type="site" description="Transition state stabilizer" evidence="7">
    <location>
        <position position="15"/>
    </location>
</feature>
<dbReference type="InterPro" id="IPR001228">
    <property type="entry name" value="IspD"/>
</dbReference>
<comment type="catalytic activity">
    <reaction evidence="1 7">
        <text>2-C-methyl-D-erythritol 4-phosphate + CTP + H(+) = 4-CDP-2-C-methyl-D-erythritol + diphosphate</text>
        <dbReference type="Rhea" id="RHEA:13429"/>
        <dbReference type="ChEBI" id="CHEBI:15378"/>
        <dbReference type="ChEBI" id="CHEBI:33019"/>
        <dbReference type="ChEBI" id="CHEBI:37563"/>
        <dbReference type="ChEBI" id="CHEBI:57823"/>
        <dbReference type="ChEBI" id="CHEBI:58262"/>
        <dbReference type="EC" id="2.7.7.60"/>
    </reaction>
</comment>
<dbReference type="GO" id="GO:0050518">
    <property type="term" value="F:2-C-methyl-D-erythritol 4-phosphate cytidylyltransferase activity"/>
    <property type="evidence" value="ECO:0007669"/>
    <property type="project" value="UniProtKB-EC"/>
</dbReference>
<comment type="similarity">
    <text evidence="3 7">Belongs to the IspD/TarI cytidylyltransferase family. IspD subfamily.</text>
</comment>
<evidence type="ECO:0000256" key="5">
    <source>
        <dbReference type="ARBA" id="ARBA00022695"/>
    </source>
</evidence>
<evidence type="ECO:0000256" key="1">
    <source>
        <dbReference type="ARBA" id="ARBA00001282"/>
    </source>
</evidence>
<evidence type="ECO:0000256" key="6">
    <source>
        <dbReference type="ARBA" id="ARBA00023229"/>
    </source>
</evidence>
<dbReference type="Pfam" id="PF01128">
    <property type="entry name" value="IspD"/>
    <property type="match status" value="1"/>
</dbReference>
<dbReference type="InterPro" id="IPR034683">
    <property type="entry name" value="IspD/TarI"/>
</dbReference>
<gene>
    <name evidence="7 8" type="primary">ispD</name>
    <name evidence="8" type="ORF">RYX56_20375</name>
</gene>
<evidence type="ECO:0000256" key="3">
    <source>
        <dbReference type="ARBA" id="ARBA00009789"/>
    </source>
</evidence>
<keyword evidence="9" id="KW-1185">Reference proteome</keyword>
<organism evidence="8 9">
    <name type="scientific">Alkalihalophilus lindianensis</name>
    <dbReference type="NCBI Taxonomy" id="1630542"/>
    <lineage>
        <taxon>Bacteria</taxon>
        <taxon>Bacillati</taxon>
        <taxon>Bacillota</taxon>
        <taxon>Bacilli</taxon>
        <taxon>Bacillales</taxon>
        <taxon>Bacillaceae</taxon>
        <taxon>Alkalihalophilus</taxon>
    </lineage>
</organism>
<dbReference type="PANTHER" id="PTHR32125:SF4">
    <property type="entry name" value="2-C-METHYL-D-ERYTHRITOL 4-PHOSPHATE CYTIDYLYLTRANSFERASE, CHLOROPLASTIC"/>
    <property type="match status" value="1"/>
</dbReference>
<keyword evidence="6 7" id="KW-0414">Isoprene biosynthesis</keyword>
<dbReference type="NCBIfam" id="TIGR00453">
    <property type="entry name" value="ispD"/>
    <property type="match status" value="1"/>
</dbReference>
<feature type="site" description="Transition state stabilizer" evidence="7">
    <location>
        <position position="22"/>
    </location>
</feature>
<dbReference type="InterPro" id="IPR029044">
    <property type="entry name" value="Nucleotide-diphossugar_trans"/>
</dbReference>
<name>A0ABU3XFP1_9BACI</name>